<organism evidence="4 5">
    <name type="scientific">Microbacterium aurantiacum</name>
    <dbReference type="NCBI Taxonomy" id="162393"/>
    <lineage>
        <taxon>Bacteria</taxon>
        <taxon>Bacillati</taxon>
        <taxon>Actinomycetota</taxon>
        <taxon>Actinomycetes</taxon>
        <taxon>Micrococcales</taxon>
        <taxon>Microbacteriaceae</taxon>
        <taxon>Microbacterium</taxon>
    </lineage>
</organism>
<dbReference type="InterPro" id="IPR001789">
    <property type="entry name" value="Sig_transdc_resp-reg_receiver"/>
</dbReference>
<dbReference type="InterPro" id="IPR036388">
    <property type="entry name" value="WH-like_DNA-bd_sf"/>
</dbReference>
<dbReference type="SUPFAM" id="SSF46894">
    <property type="entry name" value="C-terminal effector domain of the bipartite response regulators"/>
    <property type="match status" value="1"/>
</dbReference>
<proteinExistence type="predicted"/>
<dbReference type="GO" id="GO:0003677">
    <property type="term" value="F:DNA binding"/>
    <property type="evidence" value="ECO:0007669"/>
    <property type="project" value="UniProtKB-KW"/>
</dbReference>
<dbReference type="InterPro" id="IPR039420">
    <property type="entry name" value="WalR-like"/>
</dbReference>
<dbReference type="SUPFAM" id="SSF52172">
    <property type="entry name" value="CheY-like"/>
    <property type="match status" value="1"/>
</dbReference>
<evidence type="ECO:0000256" key="2">
    <source>
        <dbReference type="PROSITE-ProRule" id="PRU00169"/>
    </source>
</evidence>
<dbReference type="KEGG" id="mcw:A8L33_07315"/>
<dbReference type="Gene3D" id="1.10.10.10">
    <property type="entry name" value="Winged helix-like DNA-binding domain superfamily/Winged helix DNA-binding domain"/>
    <property type="match status" value="1"/>
</dbReference>
<dbReference type="GO" id="GO:0000160">
    <property type="term" value="P:phosphorelay signal transduction system"/>
    <property type="evidence" value="ECO:0007669"/>
    <property type="project" value="InterPro"/>
</dbReference>
<feature type="modified residue" description="4-aspartylphosphate" evidence="2">
    <location>
        <position position="57"/>
    </location>
</feature>
<dbReference type="InterPro" id="IPR011006">
    <property type="entry name" value="CheY-like_superfamily"/>
</dbReference>
<dbReference type="InterPro" id="IPR000792">
    <property type="entry name" value="Tscrpt_reg_LuxR_C"/>
</dbReference>
<dbReference type="EMBL" id="LAVO01000006">
    <property type="protein sequence ID" value="KOS11151.1"/>
    <property type="molecule type" value="Genomic_DNA"/>
</dbReference>
<gene>
    <name evidence="4" type="ORF">XI38_07840</name>
</gene>
<dbReference type="Pfam" id="PF00072">
    <property type="entry name" value="Response_reg"/>
    <property type="match status" value="1"/>
</dbReference>
<dbReference type="PRINTS" id="PR00038">
    <property type="entry name" value="HTHLUXR"/>
</dbReference>
<dbReference type="SMART" id="SM00448">
    <property type="entry name" value="REC"/>
    <property type="match status" value="1"/>
</dbReference>
<dbReference type="InterPro" id="IPR016032">
    <property type="entry name" value="Sig_transdc_resp-reg_C-effctor"/>
</dbReference>
<protein>
    <submittedName>
        <fullName evidence="4">LuxR family transcriptional regulator</fullName>
    </submittedName>
</protein>
<comment type="caution">
    <text evidence="4">The sequence shown here is derived from an EMBL/GenBank/DDBJ whole genome shotgun (WGS) entry which is preliminary data.</text>
</comment>
<reference evidence="4" key="1">
    <citation type="submission" date="2015-04" db="EMBL/GenBank/DDBJ databases">
        <title>Complete genome sequence of Microbacterium chocolatum SIT 101, a bacterium enantioselectively hydrolyzing mesomeric diesters.</title>
        <authorList>
            <person name="Li X."/>
            <person name="Xu Y."/>
        </authorList>
    </citation>
    <scope>NUCLEOTIDE SEQUENCE [LARGE SCALE GENOMIC DNA]</scope>
    <source>
        <strain evidence="4">SIT 101</strain>
    </source>
</reference>
<dbReference type="SMART" id="SM00421">
    <property type="entry name" value="HTH_LUXR"/>
    <property type="match status" value="1"/>
</dbReference>
<evidence type="ECO:0000313" key="4">
    <source>
        <dbReference type="EMBL" id="KOS11151.1"/>
    </source>
</evidence>
<dbReference type="PANTHER" id="PTHR43214">
    <property type="entry name" value="TWO-COMPONENT RESPONSE REGULATOR"/>
    <property type="match status" value="1"/>
</dbReference>
<dbReference type="PROSITE" id="PS50110">
    <property type="entry name" value="RESPONSE_REGULATORY"/>
    <property type="match status" value="1"/>
</dbReference>
<accession>A0A0M8MPR6</accession>
<dbReference type="Gene3D" id="3.40.50.2300">
    <property type="match status" value="1"/>
</dbReference>
<feature type="domain" description="Response regulatory" evidence="3">
    <location>
        <begin position="3"/>
        <end position="121"/>
    </location>
</feature>
<keyword evidence="2" id="KW-0597">Phosphoprotein</keyword>
<dbReference type="OrthoDB" id="3171335at2"/>
<sequence length="229" mass="24375">MTRVALIDDHESVRLGLQGACARADDQQVAFSGSTVTSYLDWRTFSSSPPADVVVLDLTLGDGTTVTENVSRLVRDGSSVIIHSVADRPAAVREALAAGAAGVVSKSSRIDDVICAIHTVSRGEQLNNVEWASAVEGDRDFADAQLSARERDVLRLYAAGLPLKVVAERLGVAYSTAKENITRIRVKYVDVGRPAPTKVDLLRRAMEDGIVSPTGLEAETVTTGGDGER</sequence>
<evidence type="ECO:0000313" key="5">
    <source>
        <dbReference type="Proteomes" id="UP000037737"/>
    </source>
</evidence>
<dbReference type="GO" id="GO:0006355">
    <property type="term" value="P:regulation of DNA-templated transcription"/>
    <property type="evidence" value="ECO:0007669"/>
    <property type="project" value="InterPro"/>
</dbReference>
<dbReference type="Pfam" id="PF00196">
    <property type="entry name" value="GerE"/>
    <property type="match status" value="1"/>
</dbReference>
<evidence type="ECO:0000256" key="1">
    <source>
        <dbReference type="ARBA" id="ARBA00023125"/>
    </source>
</evidence>
<keyword evidence="5" id="KW-1185">Reference proteome</keyword>
<dbReference type="AlphaFoldDB" id="A0A0M8MPR6"/>
<keyword evidence="1" id="KW-0238">DNA-binding</keyword>
<evidence type="ECO:0000259" key="3">
    <source>
        <dbReference type="PROSITE" id="PS50110"/>
    </source>
</evidence>
<dbReference type="Proteomes" id="UP000037737">
    <property type="component" value="Unassembled WGS sequence"/>
</dbReference>
<name>A0A0M8MPR6_9MICO</name>
<dbReference type="PATRIC" id="fig|84292.3.peg.1600"/>